<evidence type="ECO:0008006" key="8">
    <source>
        <dbReference type="Google" id="ProtNLM"/>
    </source>
</evidence>
<evidence type="ECO:0000313" key="7">
    <source>
        <dbReference type="Proteomes" id="UP000035337"/>
    </source>
</evidence>
<feature type="transmembrane region" description="Helical" evidence="5">
    <location>
        <begin position="62"/>
        <end position="81"/>
    </location>
</feature>
<dbReference type="InterPro" id="IPR047662">
    <property type="entry name" value="SemiSWEET"/>
</dbReference>
<keyword evidence="3 5" id="KW-1133">Transmembrane helix</keyword>
<dbReference type="GO" id="GO:0051119">
    <property type="term" value="F:sugar transmembrane transporter activity"/>
    <property type="evidence" value="ECO:0007669"/>
    <property type="project" value="InterPro"/>
</dbReference>
<dbReference type="AlphaFoldDB" id="A0A0G3WJA1"/>
<dbReference type="KEGG" id="epo:Epro_0170"/>
<proteinExistence type="predicted"/>
<gene>
    <name evidence="6" type="ORF">Epro_0170</name>
</gene>
<dbReference type="PATRIC" id="fig|1408281.3.peg.175"/>
<protein>
    <recommendedName>
        <fullName evidence="8">MtN3 and saliva related transmembrane protein</fullName>
    </recommendedName>
</protein>
<dbReference type="EMBL" id="CP009498">
    <property type="protein sequence ID" value="AKL97549.1"/>
    <property type="molecule type" value="Genomic_DNA"/>
</dbReference>
<dbReference type="Gene3D" id="1.20.1280.290">
    <property type="match status" value="1"/>
</dbReference>
<evidence type="ECO:0000256" key="5">
    <source>
        <dbReference type="SAM" id="Phobius"/>
    </source>
</evidence>
<organism evidence="6 7">
    <name type="scientific">Endomicrobium proavitum</name>
    <dbReference type="NCBI Taxonomy" id="1408281"/>
    <lineage>
        <taxon>Bacteria</taxon>
        <taxon>Pseudomonadati</taxon>
        <taxon>Elusimicrobiota</taxon>
        <taxon>Endomicrobiia</taxon>
        <taxon>Endomicrobiales</taxon>
        <taxon>Endomicrobiaceae</taxon>
        <taxon>Endomicrobium</taxon>
    </lineage>
</organism>
<sequence>MFSLEIIGFAAGTFSTIAFVPQVYKTWKTKSAKDVSMPMFIIFGTGTILWITYGIIFGKYSIFISNGVIFALAVIQIILKIKYDKTTKPRVKSLPRSKAGGK</sequence>
<keyword evidence="4 5" id="KW-0472">Membrane</keyword>
<dbReference type="RefSeq" id="WP_052569719.1">
    <property type="nucleotide sequence ID" value="NZ_CP009498.1"/>
</dbReference>
<dbReference type="GO" id="GO:0016020">
    <property type="term" value="C:membrane"/>
    <property type="evidence" value="ECO:0007669"/>
    <property type="project" value="UniProtKB-SubCell"/>
</dbReference>
<comment type="subcellular location">
    <subcellularLocation>
        <location evidence="1">Membrane</location>
        <topology evidence="1">Multi-pass membrane protein</topology>
    </subcellularLocation>
</comment>
<evidence type="ECO:0000256" key="4">
    <source>
        <dbReference type="ARBA" id="ARBA00023136"/>
    </source>
</evidence>
<accession>A0A0G3WJA1</accession>
<feature type="transmembrane region" description="Helical" evidence="5">
    <location>
        <begin position="6"/>
        <end position="24"/>
    </location>
</feature>
<name>A0A0G3WJA1_9BACT</name>
<feature type="transmembrane region" description="Helical" evidence="5">
    <location>
        <begin position="36"/>
        <end position="56"/>
    </location>
</feature>
<dbReference type="Pfam" id="PF04193">
    <property type="entry name" value="PQ-loop"/>
    <property type="match status" value="1"/>
</dbReference>
<dbReference type="Proteomes" id="UP000035337">
    <property type="component" value="Chromosome"/>
</dbReference>
<dbReference type="NCBIfam" id="NF037968">
    <property type="entry name" value="SemiSWEET_2"/>
    <property type="match status" value="1"/>
</dbReference>
<evidence type="ECO:0000313" key="6">
    <source>
        <dbReference type="EMBL" id="AKL97549.1"/>
    </source>
</evidence>
<dbReference type="OrthoDB" id="9814012at2"/>
<dbReference type="InterPro" id="IPR006603">
    <property type="entry name" value="PQ-loop_rpt"/>
</dbReference>
<evidence type="ECO:0000256" key="2">
    <source>
        <dbReference type="ARBA" id="ARBA00022692"/>
    </source>
</evidence>
<keyword evidence="2 5" id="KW-0812">Transmembrane</keyword>
<dbReference type="STRING" id="1408281.Epro_0170"/>
<evidence type="ECO:0000256" key="1">
    <source>
        <dbReference type="ARBA" id="ARBA00004141"/>
    </source>
</evidence>
<evidence type="ECO:0000256" key="3">
    <source>
        <dbReference type="ARBA" id="ARBA00022989"/>
    </source>
</evidence>
<reference evidence="6 7" key="1">
    <citation type="submission" date="2014-09" db="EMBL/GenBank/DDBJ databases">
        <title>Complete genome sequence of Endomicrobium proavitum.</title>
        <authorList>
            <person name="Zheng H."/>
        </authorList>
    </citation>
    <scope>NUCLEOTIDE SEQUENCE [LARGE SCALE GENOMIC DNA]</scope>
    <source>
        <strain evidence="6 7">Rsa215</strain>
    </source>
</reference>
<keyword evidence="7" id="KW-1185">Reference proteome</keyword>